<organism evidence="2 3">
    <name type="scientific">[Muricauda] lutisoli</name>
    <dbReference type="NCBI Taxonomy" id="2816035"/>
    <lineage>
        <taxon>Bacteria</taxon>
        <taxon>Pseudomonadati</taxon>
        <taxon>Bacteroidota</taxon>
        <taxon>Flavobacteriia</taxon>
        <taxon>Flavobacteriales</taxon>
        <taxon>Flavobacteriaceae</taxon>
        <taxon>Allomuricauda</taxon>
    </lineage>
</organism>
<comment type="caution">
    <text evidence="2">The sequence shown here is derived from an EMBL/GenBank/DDBJ whole genome shotgun (WGS) entry which is preliminary data.</text>
</comment>
<dbReference type="SUPFAM" id="SSF52980">
    <property type="entry name" value="Restriction endonuclease-like"/>
    <property type="match status" value="1"/>
</dbReference>
<protein>
    <submittedName>
        <fullName evidence="2">DUF559 domain-containing protein</fullName>
    </submittedName>
</protein>
<dbReference type="Proteomes" id="UP000664163">
    <property type="component" value="Unassembled WGS sequence"/>
</dbReference>
<dbReference type="Pfam" id="PF04480">
    <property type="entry name" value="DUF559"/>
    <property type="match status" value="1"/>
</dbReference>
<dbReference type="PANTHER" id="PTHR38590:SF1">
    <property type="entry name" value="BLL0828 PROTEIN"/>
    <property type="match status" value="1"/>
</dbReference>
<dbReference type="EMBL" id="JAFLND010000001">
    <property type="protein sequence ID" value="MBO0329038.1"/>
    <property type="molecule type" value="Genomic_DNA"/>
</dbReference>
<dbReference type="InterPro" id="IPR007569">
    <property type="entry name" value="DUF559"/>
</dbReference>
<evidence type="ECO:0000313" key="2">
    <source>
        <dbReference type="EMBL" id="MBO0329038.1"/>
    </source>
</evidence>
<evidence type="ECO:0000259" key="1">
    <source>
        <dbReference type="Pfam" id="PF04480"/>
    </source>
</evidence>
<dbReference type="RefSeq" id="WP_207069568.1">
    <property type="nucleotide sequence ID" value="NZ_JAFLND010000001.1"/>
</dbReference>
<reference evidence="2 3" key="1">
    <citation type="submission" date="2021-03" db="EMBL/GenBank/DDBJ databases">
        <title>Muricauda sp. CAU 1631 isolated from Incheon.</title>
        <authorList>
            <person name="Kim W."/>
        </authorList>
    </citation>
    <scope>NUCLEOTIDE SEQUENCE [LARGE SCALE GENOMIC DNA]</scope>
    <source>
        <strain evidence="2 3">CAU 1631</strain>
    </source>
</reference>
<sequence>MKKRIHNRKELEHFRKKLRKNLTPAEAFLWRYLKAKKLKGRRFNRQHSIKNYIVDFYCASEKLVIELDGAVHNTPQAKEHDAKRTKVINELGYTVIRFENKMVFENLESVLSEIADHFKQTP</sequence>
<dbReference type="PANTHER" id="PTHR38590">
    <property type="entry name" value="BLL0828 PROTEIN"/>
    <property type="match status" value="1"/>
</dbReference>
<dbReference type="InterPro" id="IPR011335">
    <property type="entry name" value="Restrct_endonuc-II-like"/>
</dbReference>
<dbReference type="Gene3D" id="3.40.960.10">
    <property type="entry name" value="VSR Endonuclease"/>
    <property type="match status" value="1"/>
</dbReference>
<keyword evidence="3" id="KW-1185">Reference proteome</keyword>
<accession>A0ABS3ES58</accession>
<gene>
    <name evidence="2" type="ORF">J0X13_00665</name>
</gene>
<proteinExistence type="predicted"/>
<dbReference type="InterPro" id="IPR047216">
    <property type="entry name" value="Endonuclease_DUF559_bact"/>
</dbReference>
<name>A0ABS3ES58_9FLAO</name>
<dbReference type="CDD" id="cd01038">
    <property type="entry name" value="Endonuclease_DUF559"/>
    <property type="match status" value="1"/>
</dbReference>
<evidence type="ECO:0000313" key="3">
    <source>
        <dbReference type="Proteomes" id="UP000664163"/>
    </source>
</evidence>
<feature type="domain" description="DUF559" evidence="1">
    <location>
        <begin position="11"/>
        <end position="116"/>
    </location>
</feature>